<dbReference type="RefSeq" id="WP_065294745.1">
    <property type="nucleotide sequence ID" value="NZ_CAUUMV010000028.1"/>
</dbReference>
<gene>
    <name evidence="2" type="ORF">BBB52_01815</name>
</gene>
<evidence type="ECO:0008006" key="4">
    <source>
        <dbReference type="Google" id="ProtNLM"/>
    </source>
</evidence>
<evidence type="ECO:0000256" key="1">
    <source>
        <dbReference type="SAM" id="SignalP"/>
    </source>
</evidence>
<dbReference type="SUPFAM" id="SSF75011">
    <property type="entry name" value="3-carboxy-cis,cis-mucoante lactonizing enzyme"/>
    <property type="match status" value="1"/>
</dbReference>
<evidence type="ECO:0000313" key="2">
    <source>
        <dbReference type="EMBL" id="OBY54210.1"/>
    </source>
</evidence>
<dbReference type="Proteomes" id="UP000092746">
    <property type="component" value="Unassembled WGS sequence"/>
</dbReference>
<keyword evidence="1" id="KW-0732">Signal</keyword>
<feature type="signal peptide" evidence="1">
    <location>
        <begin position="1"/>
        <end position="21"/>
    </location>
</feature>
<protein>
    <recommendedName>
        <fullName evidence="4">Gluconolactonase</fullName>
    </recommendedName>
</protein>
<evidence type="ECO:0000313" key="3">
    <source>
        <dbReference type="Proteomes" id="UP000092746"/>
    </source>
</evidence>
<sequence>MKLSSIAIGLSCLLTAISVSANQTCEEPYRSALPAYTYTLNNVLEVNGRQGITTDGKYFYVSGSKTLAKYDMQGKLIAENKDPFVGYQKEANHIGDIDIYNNELYVSSEWFEDGVGKNIQIAIHDPDTLALKRAVDFNPESGQVEVSGITVDKVHNSVWMASWVGEESGRYLYEYDLTSGKYKRKVHLQPVPQWIQGVLAHNGQLYVTADDGTADEKEPDHIYRVEISDKTNAARVVLEKTLDDIKDVGEVEGLAVNPQTKQLLVHANRGKQIVLGMPKGFYPGYDREISEIFFYDMKPRCDK</sequence>
<name>A0AAP7H059_AGGAP</name>
<reference evidence="2 3" key="1">
    <citation type="submission" date="2016-06" db="EMBL/GenBank/DDBJ databases">
        <title>Simultaneous identification of Haemophilus influenzae and Haemophilus haemolyticus using TaqMan real-time PCR.</title>
        <authorList>
            <person name="Price E.P."/>
            <person name="Sarovich D.S."/>
            <person name="Harris T."/>
            <person name="Spargo J.C."/>
            <person name="Nosworthy E."/>
            <person name="Beissbarth J."/>
            <person name="Smith-Vaughan H."/>
        </authorList>
    </citation>
    <scope>NUCLEOTIDE SEQUENCE [LARGE SCALE GENOMIC DNA]</scope>
    <source>
        <strain evidence="2 3">ATCC 7901</strain>
    </source>
</reference>
<organism evidence="2 3">
    <name type="scientific">Aggregatibacter aphrophilus</name>
    <name type="common">Haemophilus aphrophilus</name>
    <dbReference type="NCBI Taxonomy" id="732"/>
    <lineage>
        <taxon>Bacteria</taxon>
        <taxon>Pseudomonadati</taxon>
        <taxon>Pseudomonadota</taxon>
        <taxon>Gammaproteobacteria</taxon>
        <taxon>Pasteurellales</taxon>
        <taxon>Pasteurellaceae</taxon>
        <taxon>Aggregatibacter</taxon>
    </lineage>
</organism>
<dbReference type="Gene3D" id="2.130.10.10">
    <property type="entry name" value="YVTN repeat-like/Quinoprotein amine dehydrogenase"/>
    <property type="match status" value="1"/>
</dbReference>
<dbReference type="EMBL" id="MAQE01000001">
    <property type="protein sequence ID" value="OBY54210.1"/>
    <property type="molecule type" value="Genomic_DNA"/>
</dbReference>
<feature type="chain" id="PRO_5042879752" description="Gluconolactonase" evidence="1">
    <location>
        <begin position="22"/>
        <end position="303"/>
    </location>
</feature>
<dbReference type="AlphaFoldDB" id="A0AAP7H059"/>
<comment type="caution">
    <text evidence="2">The sequence shown here is derived from an EMBL/GenBank/DDBJ whole genome shotgun (WGS) entry which is preliminary data.</text>
</comment>
<dbReference type="InterPro" id="IPR015943">
    <property type="entry name" value="WD40/YVTN_repeat-like_dom_sf"/>
</dbReference>
<proteinExistence type="predicted"/>
<accession>A0AAP7H059</accession>